<dbReference type="GeneID" id="34565055"/>
<feature type="region of interest" description="Disordered" evidence="1">
    <location>
        <begin position="390"/>
        <end position="432"/>
    </location>
</feature>
<dbReference type="STRING" id="1209926.A0A1G4AUL1"/>
<feature type="compositionally biased region" description="Polar residues" evidence="1">
    <location>
        <begin position="641"/>
        <end position="662"/>
    </location>
</feature>
<dbReference type="OrthoDB" id="3439935at2759"/>
<feature type="compositionally biased region" description="Polar residues" evidence="1">
    <location>
        <begin position="404"/>
        <end position="432"/>
    </location>
</feature>
<evidence type="ECO:0000313" key="3">
    <source>
        <dbReference type="Proteomes" id="UP000176998"/>
    </source>
</evidence>
<evidence type="ECO:0000313" key="2">
    <source>
        <dbReference type="EMBL" id="OHE92773.1"/>
    </source>
</evidence>
<sequence>MTRNTRSSTICEWALGFSVEDYCNSIERRRRKKSSSRQRICVEISTDDESEEDTVKITYPRANRSKDTSISGTKKVRFDKMSPKSALKAKDSEAESKEKKKSSKTDDTSDSESESKSKKKKGDKSAKEKVVESSSESEESETETTETESETDESDDETPAPPKKKKTQEKTKDRVKKSFKTKESVASADIEPNNVGPTIKKVRNKNGGAKSDATKKASEPQKLRPEAVLSPHLRRPNLIMPIRAEVVQIEHTIEGVEDPRPNAFHDPQHGVVRVYHGPAYGNPYGLLYPTRDPNNAPLPMGVPHPLQNPYFHGFANPANPGDNHFKRQSPWGAMPVTCMPGGPPVMAAVDPMQTSMQIPPWWGPMSPKTLSPKGSPKPVMSGAILGDAASTGAKDKEKGWDTNVGPQQSKAPSPPTKTASPNNVAPASPININLTVNPNTPWAAFAGDLSKKSTPNKNGSQVGSKVNGGGSNGSKNSWGSKKTTDWQPLSSGQHPDLAWGNTPTKSQGSNKGSNSAWTKVGDANNNSWGGPGGSGSNNGWNTTSQNDDAWGTSGNTQGHDAQTASGGDGWTTTNDTTWGNTENNNYQAATMKNDGWGAPIDLSADAWTNSGGDYGNNWGNGSNHSGSKKSDKSHSGNDSNRSTSGQAQPATNWDGQGNNVGCSGSGRKASNSSNKSNKSKKSSPPQTSTDAGWDNNAGPTANNSPQNSQTAKKSSRSKDKTDQWVTAGGGAGWGPETTNGEVNWGPTATEMSKASSSSKSMPGAWDANIPPWGDPTLAQSTGGAADGW</sequence>
<feature type="compositionally biased region" description="Low complexity" evidence="1">
    <location>
        <begin position="615"/>
        <end position="625"/>
    </location>
</feature>
<feature type="compositionally biased region" description="Acidic residues" evidence="1">
    <location>
        <begin position="135"/>
        <end position="158"/>
    </location>
</feature>
<evidence type="ECO:0000256" key="1">
    <source>
        <dbReference type="SAM" id="MobiDB-lite"/>
    </source>
</evidence>
<feature type="region of interest" description="Disordered" evidence="1">
    <location>
        <begin position="27"/>
        <end position="230"/>
    </location>
</feature>
<feature type="compositionally biased region" description="Polar residues" evidence="1">
    <location>
        <begin position="697"/>
        <end position="712"/>
    </location>
</feature>
<protein>
    <submittedName>
        <fullName evidence="2">Uncharacterized protein</fullName>
    </submittedName>
</protein>
<keyword evidence="3" id="KW-1185">Reference proteome</keyword>
<feature type="compositionally biased region" description="Polar residues" evidence="1">
    <location>
        <begin position="501"/>
        <end position="517"/>
    </location>
</feature>
<comment type="caution">
    <text evidence="2">The sequence shown here is derived from an EMBL/GenBank/DDBJ whole genome shotgun (WGS) entry which is preliminary data.</text>
</comment>
<dbReference type="RefSeq" id="XP_022469941.1">
    <property type="nucleotide sequence ID" value="XM_022623545.1"/>
</dbReference>
<feature type="compositionally biased region" description="Basic and acidic residues" evidence="1">
    <location>
        <begin position="212"/>
        <end position="225"/>
    </location>
</feature>
<gene>
    <name evidence="2" type="ORF">CORC01_11923</name>
</gene>
<feature type="compositionally biased region" description="Basic residues" evidence="1">
    <location>
        <begin position="162"/>
        <end position="179"/>
    </location>
</feature>
<feature type="compositionally biased region" description="Basic and acidic residues" evidence="1">
    <location>
        <begin position="76"/>
        <end position="107"/>
    </location>
</feature>
<dbReference type="AlphaFoldDB" id="A0A1G4AUL1"/>
<feature type="region of interest" description="Disordered" evidence="1">
    <location>
        <begin position="364"/>
        <end position="383"/>
    </location>
</feature>
<proteinExistence type="predicted"/>
<feature type="compositionally biased region" description="Polar residues" evidence="1">
    <location>
        <begin position="552"/>
        <end position="565"/>
    </location>
</feature>
<reference evidence="2 3" key="1">
    <citation type="submission" date="2016-09" db="EMBL/GenBank/DDBJ databases">
        <authorList>
            <person name="Capua I."/>
            <person name="De Benedictis P."/>
            <person name="Joannis T."/>
            <person name="Lombin L.H."/>
            <person name="Cattoli G."/>
        </authorList>
    </citation>
    <scope>NUCLEOTIDE SEQUENCE [LARGE SCALE GENOMIC DNA]</scope>
    <source>
        <strain evidence="2 3">IMI 309357</strain>
    </source>
</reference>
<name>A0A1G4AUL1_9PEZI</name>
<feature type="region of interest" description="Disordered" evidence="1">
    <location>
        <begin position="446"/>
        <end position="788"/>
    </location>
</feature>
<organism evidence="2 3">
    <name type="scientific">Colletotrichum orchidophilum</name>
    <dbReference type="NCBI Taxonomy" id="1209926"/>
    <lineage>
        <taxon>Eukaryota</taxon>
        <taxon>Fungi</taxon>
        <taxon>Dikarya</taxon>
        <taxon>Ascomycota</taxon>
        <taxon>Pezizomycotina</taxon>
        <taxon>Sordariomycetes</taxon>
        <taxon>Hypocreomycetidae</taxon>
        <taxon>Glomerellales</taxon>
        <taxon>Glomerellaceae</taxon>
        <taxon>Colletotrichum</taxon>
    </lineage>
</organism>
<feature type="compositionally biased region" description="Low complexity" evidence="1">
    <location>
        <begin position="570"/>
        <end position="585"/>
    </location>
</feature>
<accession>A0A1G4AUL1</accession>
<dbReference type="EMBL" id="MJBS01000137">
    <property type="protein sequence ID" value="OHE92773.1"/>
    <property type="molecule type" value="Genomic_DNA"/>
</dbReference>
<dbReference type="Proteomes" id="UP000176998">
    <property type="component" value="Unassembled WGS sequence"/>
</dbReference>